<dbReference type="Proteomes" id="UP000593567">
    <property type="component" value="Unassembled WGS sequence"/>
</dbReference>
<comment type="caution">
    <text evidence="1">The sequence shown here is derived from an EMBL/GenBank/DDBJ whole genome shotgun (WGS) entry which is preliminary data.</text>
</comment>
<proteinExistence type="predicted"/>
<dbReference type="PANTHER" id="PTHR22772">
    <property type="entry name" value="NOVEL ZZ TYPE ZINC FINGER DOMAIN CONTAINING PROTEIN"/>
    <property type="match status" value="1"/>
</dbReference>
<dbReference type="SUPFAM" id="SSF49785">
    <property type="entry name" value="Galactose-binding domain-like"/>
    <property type="match status" value="1"/>
</dbReference>
<gene>
    <name evidence="1" type="ORF">EB796_011994</name>
</gene>
<dbReference type="AlphaFoldDB" id="A0A7J7JUN9"/>
<dbReference type="OrthoDB" id="661148at2759"/>
<organism evidence="1 2">
    <name type="scientific">Bugula neritina</name>
    <name type="common">Brown bryozoan</name>
    <name type="synonym">Sertularia neritina</name>
    <dbReference type="NCBI Taxonomy" id="10212"/>
    <lineage>
        <taxon>Eukaryota</taxon>
        <taxon>Metazoa</taxon>
        <taxon>Spiralia</taxon>
        <taxon>Lophotrochozoa</taxon>
        <taxon>Bryozoa</taxon>
        <taxon>Gymnolaemata</taxon>
        <taxon>Cheilostomatida</taxon>
        <taxon>Flustrina</taxon>
        <taxon>Buguloidea</taxon>
        <taxon>Bugulidae</taxon>
        <taxon>Bugula</taxon>
    </lineage>
</organism>
<reference evidence="1" key="1">
    <citation type="submission" date="2020-06" db="EMBL/GenBank/DDBJ databases">
        <title>Draft genome of Bugula neritina, a colonial animal packing powerful symbionts and potential medicines.</title>
        <authorList>
            <person name="Rayko M."/>
        </authorList>
    </citation>
    <scope>NUCLEOTIDE SEQUENCE [LARGE SCALE GENOMIC DNA]</scope>
    <source>
        <strain evidence="1">Kwan_BN1</strain>
    </source>
</reference>
<dbReference type="PANTHER" id="PTHR22772:SF4">
    <property type="entry name" value="ZINC FINGER ZZ-TYPE AND EF-HAND DOMAIN-CONTAINING PROTEIN 1"/>
    <property type="match status" value="1"/>
</dbReference>
<evidence type="ECO:0000313" key="1">
    <source>
        <dbReference type="EMBL" id="KAF6029663.1"/>
    </source>
</evidence>
<keyword evidence="2" id="KW-1185">Reference proteome</keyword>
<dbReference type="InterPro" id="IPR008979">
    <property type="entry name" value="Galactose-bd-like_sf"/>
</dbReference>
<dbReference type="Gene3D" id="2.60.120.260">
    <property type="entry name" value="Galactose-binding domain-like"/>
    <property type="match status" value="1"/>
</dbReference>
<dbReference type="InterPro" id="IPR040099">
    <property type="entry name" value="ZZEF1"/>
</dbReference>
<accession>A0A7J7JUN9</accession>
<sequence>MLTGLEDTIQLRRKVATMILSRMQKDMIENEESKLFSQESSSDVKVTGKPYSSIEVSSNESNAFKLTDGNASSCWQSDGPARSHWIRYEVVYPTMLCVVES</sequence>
<dbReference type="EMBL" id="VXIV02001797">
    <property type="protein sequence ID" value="KAF6029663.1"/>
    <property type="molecule type" value="Genomic_DNA"/>
</dbReference>
<name>A0A7J7JUN9_BUGNE</name>
<protein>
    <submittedName>
        <fullName evidence="1">Uncharacterized protein</fullName>
    </submittedName>
</protein>
<evidence type="ECO:0000313" key="2">
    <source>
        <dbReference type="Proteomes" id="UP000593567"/>
    </source>
</evidence>